<dbReference type="PATRIC" id="fig|1398.22.peg.1376"/>
<sequence length="60" mass="7083">MFLFISYDVIKHNMKNFVNISLFLLARCFRLFSFKKKGTHPILFRLESKVLFVIATNGNL</sequence>
<name>A0A133KV19_HEYCO</name>
<accession>A0A133KV19</accession>
<dbReference type="EMBL" id="LRPN01000043">
    <property type="protein sequence ID" value="KWZ83170.1"/>
    <property type="molecule type" value="Genomic_DNA"/>
</dbReference>
<reference evidence="2" key="1">
    <citation type="submission" date="2016-01" db="EMBL/GenBank/DDBJ databases">
        <authorList>
            <person name="Mitreva M."/>
            <person name="Pepin K.H."/>
            <person name="Mihindukulasuriya K.A."/>
            <person name="Fulton R."/>
            <person name="Fronick C."/>
            <person name="O'Laughlin M."/>
            <person name="Miner T."/>
            <person name="Herter B."/>
            <person name="Rosa B.A."/>
            <person name="Cordes M."/>
            <person name="Tomlinson C."/>
            <person name="Wollam A."/>
            <person name="Palsikar V.B."/>
            <person name="Mardis E.R."/>
            <person name="Wilson R.K."/>
        </authorList>
    </citation>
    <scope>NUCLEOTIDE SEQUENCE [LARGE SCALE GENOMIC DNA]</scope>
    <source>
        <strain evidence="2">GED7749B</strain>
    </source>
</reference>
<proteinExistence type="predicted"/>
<evidence type="ECO:0000313" key="2">
    <source>
        <dbReference type="Proteomes" id="UP000070376"/>
    </source>
</evidence>
<evidence type="ECO:0000313" key="1">
    <source>
        <dbReference type="EMBL" id="KWZ83170.1"/>
    </source>
</evidence>
<dbReference type="AlphaFoldDB" id="A0A133KV19"/>
<dbReference type="Proteomes" id="UP000070376">
    <property type="component" value="Unassembled WGS sequence"/>
</dbReference>
<comment type="caution">
    <text evidence="1">The sequence shown here is derived from an EMBL/GenBank/DDBJ whole genome shotgun (WGS) entry which is preliminary data.</text>
</comment>
<gene>
    <name evidence="1" type="ORF">HMPREF3213_01363</name>
</gene>
<organism evidence="1 2">
    <name type="scientific">Heyndrickxia coagulans</name>
    <name type="common">Weizmannia coagulans</name>
    <dbReference type="NCBI Taxonomy" id="1398"/>
    <lineage>
        <taxon>Bacteria</taxon>
        <taxon>Bacillati</taxon>
        <taxon>Bacillota</taxon>
        <taxon>Bacilli</taxon>
        <taxon>Bacillales</taxon>
        <taxon>Bacillaceae</taxon>
        <taxon>Heyndrickxia</taxon>
    </lineage>
</organism>
<protein>
    <submittedName>
        <fullName evidence="1">Uncharacterized protein</fullName>
    </submittedName>
</protein>